<accession>A0ABW3CK66</accession>
<organism evidence="2 3">
    <name type="scientific">Actinomadura adrarensis</name>
    <dbReference type="NCBI Taxonomy" id="1819600"/>
    <lineage>
        <taxon>Bacteria</taxon>
        <taxon>Bacillati</taxon>
        <taxon>Actinomycetota</taxon>
        <taxon>Actinomycetes</taxon>
        <taxon>Streptosporangiales</taxon>
        <taxon>Thermomonosporaceae</taxon>
        <taxon>Actinomadura</taxon>
    </lineage>
</organism>
<proteinExistence type="inferred from homology"/>
<comment type="similarity">
    <text evidence="1">Belongs to the cytochrome P450 family.</text>
</comment>
<dbReference type="PANTHER" id="PTHR46696:SF4">
    <property type="entry name" value="BIOTIN BIOSYNTHESIS CYTOCHROME P450"/>
    <property type="match status" value="1"/>
</dbReference>
<evidence type="ECO:0000256" key="1">
    <source>
        <dbReference type="ARBA" id="ARBA00010617"/>
    </source>
</evidence>
<evidence type="ECO:0000313" key="3">
    <source>
        <dbReference type="Proteomes" id="UP001597083"/>
    </source>
</evidence>
<feature type="non-terminal residue" evidence="2">
    <location>
        <position position="119"/>
    </location>
</feature>
<name>A0ABW3CK66_9ACTN</name>
<reference evidence="3" key="1">
    <citation type="journal article" date="2019" name="Int. J. Syst. Evol. Microbiol.">
        <title>The Global Catalogue of Microorganisms (GCM) 10K type strain sequencing project: providing services to taxonomists for standard genome sequencing and annotation.</title>
        <authorList>
            <consortium name="The Broad Institute Genomics Platform"/>
            <consortium name="The Broad Institute Genome Sequencing Center for Infectious Disease"/>
            <person name="Wu L."/>
            <person name="Ma J."/>
        </authorList>
    </citation>
    <scope>NUCLEOTIDE SEQUENCE [LARGE SCALE GENOMIC DNA]</scope>
    <source>
        <strain evidence="3">JCM 31696</strain>
    </source>
</reference>
<evidence type="ECO:0000313" key="2">
    <source>
        <dbReference type="EMBL" id="MFD0854680.1"/>
    </source>
</evidence>
<comment type="caution">
    <text evidence="2">The sequence shown here is derived from an EMBL/GenBank/DDBJ whole genome shotgun (WGS) entry which is preliminary data.</text>
</comment>
<dbReference type="PANTHER" id="PTHR46696">
    <property type="entry name" value="P450, PUTATIVE (EUROFUNG)-RELATED"/>
    <property type="match status" value="1"/>
</dbReference>
<dbReference type="EMBL" id="JBHTIR010003106">
    <property type="protein sequence ID" value="MFD0854680.1"/>
    <property type="molecule type" value="Genomic_DNA"/>
</dbReference>
<dbReference type="SUPFAM" id="SSF48264">
    <property type="entry name" value="Cytochrome P450"/>
    <property type="match status" value="1"/>
</dbReference>
<sequence>MPGEVHWDPYNPTYTKDPYPVYRRLRDEAPLYYNKEYDFYAVSRHADVDRGLPDWQTFSSARGGILEFVKSGIEIPPGTLIFEDPPTHDIHRRLLSRVFTPRRIAALEPQVRDFCARTL</sequence>
<dbReference type="InterPro" id="IPR036396">
    <property type="entry name" value="Cyt_P450_sf"/>
</dbReference>
<keyword evidence="3" id="KW-1185">Reference proteome</keyword>
<dbReference type="Gene3D" id="1.10.630.10">
    <property type="entry name" value="Cytochrome P450"/>
    <property type="match status" value="1"/>
</dbReference>
<protein>
    <submittedName>
        <fullName evidence="2">Cytochrome P450</fullName>
    </submittedName>
</protein>
<gene>
    <name evidence="2" type="ORF">ACFQ07_20750</name>
</gene>
<dbReference type="Proteomes" id="UP001597083">
    <property type="component" value="Unassembled WGS sequence"/>
</dbReference>